<accession>A0ABD2XBL5</accession>
<evidence type="ECO:0000313" key="1">
    <source>
        <dbReference type="EMBL" id="KAL3402773.1"/>
    </source>
</evidence>
<gene>
    <name evidence="1" type="ORF">TKK_003960</name>
</gene>
<dbReference type="Proteomes" id="UP001627154">
    <property type="component" value="Unassembled WGS sequence"/>
</dbReference>
<reference evidence="1 2" key="1">
    <citation type="journal article" date="2024" name="bioRxiv">
        <title>A reference genome for Trichogramma kaykai: A tiny desert-dwelling parasitoid wasp with competing sex-ratio distorters.</title>
        <authorList>
            <person name="Culotta J."/>
            <person name="Lindsey A.R."/>
        </authorList>
    </citation>
    <scope>NUCLEOTIDE SEQUENCE [LARGE SCALE GENOMIC DNA]</scope>
    <source>
        <strain evidence="1 2">KSX58</strain>
    </source>
</reference>
<protein>
    <submittedName>
        <fullName evidence="1">Uncharacterized protein</fullName>
    </submittedName>
</protein>
<dbReference type="AlphaFoldDB" id="A0ABD2XBL5"/>
<evidence type="ECO:0000313" key="2">
    <source>
        <dbReference type="Proteomes" id="UP001627154"/>
    </source>
</evidence>
<proteinExistence type="predicted"/>
<comment type="caution">
    <text evidence="1">The sequence shown here is derived from an EMBL/GenBank/DDBJ whole genome shotgun (WGS) entry which is preliminary data.</text>
</comment>
<keyword evidence="2" id="KW-1185">Reference proteome</keyword>
<name>A0ABD2XBL5_9HYME</name>
<sequence length="207" mass="23625">MARGADPTDFVFPAASRFDEAFEGWDAGAWRNFKLDPASSAALVVELLEHMGYELERSDAYTLMKFFAKIGLFDESAANLENRWYDDEEFRDKAEKITIDSGLSLYDLMQLRPKEAAQLARVYRRVAYANDEFMELPEGGKEVCVSRLCEKVLRRFYSGWALEPFMELIRCRLPILCCDKIVEQSANGDLWRICLAAAGQNSSDDDN</sequence>
<organism evidence="1 2">
    <name type="scientific">Trichogramma kaykai</name>
    <dbReference type="NCBI Taxonomy" id="54128"/>
    <lineage>
        <taxon>Eukaryota</taxon>
        <taxon>Metazoa</taxon>
        <taxon>Ecdysozoa</taxon>
        <taxon>Arthropoda</taxon>
        <taxon>Hexapoda</taxon>
        <taxon>Insecta</taxon>
        <taxon>Pterygota</taxon>
        <taxon>Neoptera</taxon>
        <taxon>Endopterygota</taxon>
        <taxon>Hymenoptera</taxon>
        <taxon>Apocrita</taxon>
        <taxon>Proctotrupomorpha</taxon>
        <taxon>Chalcidoidea</taxon>
        <taxon>Trichogrammatidae</taxon>
        <taxon>Trichogramma</taxon>
    </lineage>
</organism>
<dbReference type="EMBL" id="JBJJXI010000032">
    <property type="protein sequence ID" value="KAL3402773.1"/>
    <property type="molecule type" value="Genomic_DNA"/>
</dbReference>